<proteinExistence type="predicted"/>
<evidence type="ECO:0000256" key="1">
    <source>
        <dbReference type="SAM" id="MobiDB-lite"/>
    </source>
</evidence>
<reference evidence="3 4" key="1">
    <citation type="submission" date="2018-01" db="EMBL/GenBank/DDBJ databases">
        <title>Successful Treatment of Persistent Burkholderia cepacia Bacteremia with Ceftazidime-Avibactam.</title>
        <authorList>
            <person name="Tamma P."/>
            <person name="Fan Y."/>
            <person name="Bergman Y."/>
            <person name="Sick-Samuels A."/>
            <person name="Hsu A."/>
            <person name="Timp W."/>
            <person name="Simner P."/>
        </authorList>
    </citation>
    <scope>NUCLEOTIDE SEQUENCE [LARGE SCALE GENOMIC DNA]</scope>
    <source>
        <strain evidence="3 4">170816</strain>
    </source>
</reference>
<dbReference type="InterPro" id="IPR045646">
    <property type="entry name" value="DUF6402"/>
</dbReference>
<protein>
    <submittedName>
        <fullName evidence="2">DUF6402 family protein</fullName>
    </submittedName>
</protein>
<dbReference type="Pfam" id="PF19940">
    <property type="entry name" value="DUF6402"/>
    <property type="match status" value="1"/>
</dbReference>
<dbReference type="Proteomes" id="UP000238655">
    <property type="component" value="Unassembled WGS sequence"/>
</dbReference>
<organism evidence="3 4">
    <name type="scientific">Burkholderia contaminans</name>
    <dbReference type="NCBI Taxonomy" id="488447"/>
    <lineage>
        <taxon>Bacteria</taxon>
        <taxon>Pseudomonadati</taxon>
        <taxon>Pseudomonadota</taxon>
        <taxon>Betaproteobacteria</taxon>
        <taxon>Burkholderiales</taxon>
        <taxon>Burkholderiaceae</taxon>
        <taxon>Burkholderia</taxon>
        <taxon>Burkholderia cepacia complex</taxon>
    </lineage>
</organism>
<dbReference type="EMBL" id="JAUJQS010000047">
    <property type="protein sequence ID" value="MDN7570173.1"/>
    <property type="molecule type" value="Genomic_DNA"/>
</dbReference>
<gene>
    <name evidence="3" type="ORF">C3743_39155</name>
    <name evidence="2" type="ORF">QZM56_37395</name>
</gene>
<reference evidence="2" key="2">
    <citation type="submission" date="2023-07" db="EMBL/GenBank/DDBJ databases">
        <title>A collection of bacterial strains from the Burkholderia cepacia Research Laboratory and Repository.</title>
        <authorList>
            <person name="Lipuma J."/>
            <person name="Spilker T."/>
            <person name="Caverly L."/>
        </authorList>
    </citation>
    <scope>NUCLEOTIDE SEQUENCE</scope>
    <source>
        <strain evidence="2">AU44979</strain>
    </source>
</reference>
<feature type="region of interest" description="Disordered" evidence="1">
    <location>
        <begin position="42"/>
        <end position="93"/>
    </location>
</feature>
<dbReference type="GeneID" id="39468064"/>
<name>A0A2S5DMX1_9BURK</name>
<evidence type="ECO:0000313" key="4">
    <source>
        <dbReference type="Proteomes" id="UP000238655"/>
    </source>
</evidence>
<dbReference type="Proteomes" id="UP001172109">
    <property type="component" value="Unassembled WGS sequence"/>
</dbReference>
<evidence type="ECO:0000313" key="3">
    <source>
        <dbReference type="EMBL" id="POZ80450.1"/>
    </source>
</evidence>
<dbReference type="RefSeq" id="WP_049036502.1">
    <property type="nucleotide sequence ID" value="NZ_CP073666.1"/>
</dbReference>
<dbReference type="EMBL" id="PQVP01000004">
    <property type="protein sequence ID" value="POZ80450.1"/>
    <property type="molecule type" value="Genomic_DNA"/>
</dbReference>
<accession>A0A2S5DMX1</accession>
<feature type="compositionally biased region" description="Pro residues" evidence="1">
    <location>
        <begin position="49"/>
        <end position="81"/>
    </location>
</feature>
<evidence type="ECO:0000313" key="2">
    <source>
        <dbReference type="EMBL" id="MDN7570173.1"/>
    </source>
</evidence>
<sequence>MPDVRKVPYYQLESGVLYSSKRWKCYSGVVGCVPIDTQQRISFDRLAPNEPPPPPPPKAAAPVAPQKPPAPAPAPAKPPAKPQLSDKPQDAEQADKLPEFDLQDIPKAMDKMGWPISAKLAREWLASPKHVYNNDLNSVQPLDDTTVTLDWALKFSGASERFNQLVRQAIYTPNAVRAASKVMAPVIEKSFSGGQLNAAGIVIDTSPFLRDPLQFHIAWGFQYQPVSSLDTLDGTAMTDLTGALANFNFYAAIGKATVTGDRYYKYEGKRKIFCLEPVAQITHIYVYIKDSYSFNDDSPSKSQYLGHWNKTGMVLSYVAAVNDFFKSSNLNVGNSTIEEWRYLPEGEEVNKPVDKRTSRFRKFLAKDVYWPVHNKTYRDWRSVHNRGGDFMVYSKPRLIKLDKPIILKIDTICRTLPAEQ</sequence>
<comment type="caution">
    <text evidence="3">The sequence shown here is derived from an EMBL/GenBank/DDBJ whole genome shotgun (WGS) entry which is preliminary data.</text>
</comment>
<dbReference type="AlphaFoldDB" id="A0A2S5DMX1"/>